<dbReference type="InterPro" id="IPR011009">
    <property type="entry name" value="Kinase-like_dom_sf"/>
</dbReference>
<dbReference type="PROSITE" id="PS00107">
    <property type="entry name" value="PROTEIN_KINASE_ATP"/>
    <property type="match status" value="1"/>
</dbReference>
<dbReference type="GO" id="GO:0000245">
    <property type="term" value="P:spliceosomal complex assembly"/>
    <property type="evidence" value="ECO:0007669"/>
    <property type="project" value="TreeGrafter"/>
</dbReference>
<keyword evidence="13" id="KW-1185">Reference proteome</keyword>
<gene>
    <name evidence="12" type="ORF">COCSUDRAFT_53641</name>
</gene>
<dbReference type="PANTHER" id="PTHR47634:SF9">
    <property type="entry name" value="PROTEIN KINASE DOMAIN-CONTAINING PROTEIN-RELATED"/>
    <property type="match status" value="1"/>
</dbReference>
<dbReference type="SUPFAM" id="SSF56112">
    <property type="entry name" value="Protein kinase-like (PK-like)"/>
    <property type="match status" value="1"/>
</dbReference>
<dbReference type="Gene3D" id="3.40.50.1820">
    <property type="entry name" value="alpha/beta hydrolase"/>
    <property type="match status" value="1"/>
</dbReference>
<keyword evidence="2" id="KW-0723">Serine/threonine-protein kinase</keyword>
<evidence type="ECO:0000313" key="12">
    <source>
        <dbReference type="EMBL" id="EIE22727.1"/>
    </source>
</evidence>
<dbReference type="KEGG" id="csl:COCSUDRAFT_53641"/>
<dbReference type="FunFam" id="3.30.200.20:FF:000770">
    <property type="entry name" value="SRSF protein kinase 2"/>
    <property type="match status" value="1"/>
</dbReference>
<dbReference type="PROSITE" id="PS00108">
    <property type="entry name" value="PROTEIN_KINASE_ST"/>
    <property type="match status" value="1"/>
</dbReference>
<dbReference type="InterPro" id="IPR051334">
    <property type="entry name" value="SRPK"/>
</dbReference>
<feature type="domain" description="Protein kinase" evidence="11">
    <location>
        <begin position="84"/>
        <end position="534"/>
    </location>
</feature>
<dbReference type="OrthoDB" id="2649at2759"/>
<dbReference type="InterPro" id="IPR029058">
    <property type="entry name" value="AB_hydrolase_fold"/>
</dbReference>
<feature type="region of interest" description="Disordered" evidence="10">
    <location>
        <begin position="41"/>
        <end position="67"/>
    </location>
</feature>
<evidence type="ECO:0000256" key="3">
    <source>
        <dbReference type="ARBA" id="ARBA00022679"/>
    </source>
</evidence>
<dbReference type="SUPFAM" id="SSF53474">
    <property type="entry name" value="alpha/beta-Hydrolases"/>
    <property type="match status" value="1"/>
</dbReference>
<dbReference type="GO" id="GO:0005524">
    <property type="term" value="F:ATP binding"/>
    <property type="evidence" value="ECO:0007669"/>
    <property type="project" value="UniProtKB-UniRule"/>
</dbReference>
<dbReference type="AlphaFoldDB" id="I0YWF8"/>
<comment type="catalytic activity">
    <reaction evidence="8">
        <text>L-seryl-[protein] + ATP = O-phospho-L-seryl-[protein] + ADP + H(+)</text>
        <dbReference type="Rhea" id="RHEA:17989"/>
        <dbReference type="Rhea" id="RHEA-COMP:9863"/>
        <dbReference type="Rhea" id="RHEA-COMP:11604"/>
        <dbReference type="ChEBI" id="CHEBI:15378"/>
        <dbReference type="ChEBI" id="CHEBI:29999"/>
        <dbReference type="ChEBI" id="CHEBI:30616"/>
        <dbReference type="ChEBI" id="CHEBI:83421"/>
        <dbReference type="ChEBI" id="CHEBI:456216"/>
        <dbReference type="EC" id="2.7.11.1"/>
    </reaction>
</comment>
<dbReference type="Gene3D" id="3.30.200.20">
    <property type="entry name" value="Phosphorylase Kinase, domain 1"/>
    <property type="match status" value="1"/>
</dbReference>
<dbReference type="GeneID" id="17040714"/>
<dbReference type="CDD" id="cd14136">
    <property type="entry name" value="STKc_SRPK"/>
    <property type="match status" value="1"/>
</dbReference>
<evidence type="ECO:0000313" key="13">
    <source>
        <dbReference type="Proteomes" id="UP000007264"/>
    </source>
</evidence>
<dbReference type="GO" id="GO:0004674">
    <property type="term" value="F:protein serine/threonine kinase activity"/>
    <property type="evidence" value="ECO:0007669"/>
    <property type="project" value="UniProtKB-KW"/>
</dbReference>
<evidence type="ECO:0000256" key="1">
    <source>
        <dbReference type="ARBA" id="ARBA00012513"/>
    </source>
</evidence>
<evidence type="ECO:0000259" key="11">
    <source>
        <dbReference type="PROSITE" id="PS50011"/>
    </source>
</evidence>
<comment type="catalytic activity">
    <reaction evidence="7">
        <text>L-threonyl-[protein] + ATP = O-phospho-L-threonyl-[protein] + ADP + H(+)</text>
        <dbReference type="Rhea" id="RHEA:46608"/>
        <dbReference type="Rhea" id="RHEA-COMP:11060"/>
        <dbReference type="Rhea" id="RHEA-COMP:11605"/>
        <dbReference type="ChEBI" id="CHEBI:15378"/>
        <dbReference type="ChEBI" id="CHEBI:30013"/>
        <dbReference type="ChEBI" id="CHEBI:30616"/>
        <dbReference type="ChEBI" id="CHEBI:61977"/>
        <dbReference type="ChEBI" id="CHEBI:456216"/>
        <dbReference type="EC" id="2.7.11.1"/>
    </reaction>
</comment>
<dbReference type="SMART" id="SM00220">
    <property type="entry name" value="S_TKc"/>
    <property type="match status" value="1"/>
</dbReference>
<proteinExistence type="predicted"/>
<evidence type="ECO:0000256" key="7">
    <source>
        <dbReference type="ARBA" id="ARBA00047899"/>
    </source>
</evidence>
<dbReference type="EC" id="2.7.11.1" evidence="1"/>
<dbReference type="Gene3D" id="1.10.510.10">
    <property type="entry name" value="Transferase(Phosphotransferase) domain 1"/>
    <property type="match status" value="1"/>
</dbReference>
<dbReference type="FunFam" id="1.10.510.10:FF:000339">
    <property type="entry name" value="Serine/threonine-protein kinase SRPK-like protein"/>
    <property type="match status" value="1"/>
</dbReference>
<accession>I0YWF8</accession>
<dbReference type="GO" id="GO:0006508">
    <property type="term" value="P:proteolysis"/>
    <property type="evidence" value="ECO:0007669"/>
    <property type="project" value="InterPro"/>
</dbReference>
<evidence type="ECO:0000256" key="4">
    <source>
        <dbReference type="ARBA" id="ARBA00022741"/>
    </source>
</evidence>
<comment type="caution">
    <text evidence="12">The sequence shown here is derived from an EMBL/GenBank/DDBJ whole genome shotgun (WGS) entry which is preliminary data.</text>
</comment>
<dbReference type="InterPro" id="IPR017441">
    <property type="entry name" value="Protein_kinase_ATP_BS"/>
</dbReference>
<evidence type="ECO:0000256" key="8">
    <source>
        <dbReference type="ARBA" id="ARBA00048679"/>
    </source>
</evidence>
<dbReference type="EMBL" id="AGSI01000009">
    <property type="protein sequence ID" value="EIE22727.1"/>
    <property type="molecule type" value="Genomic_DNA"/>
</dbReference>
<evidence type="ECO:0000256" key="10">
    <source>
        <dbReference type="SAM" id="MobiDB-lite"/>
    </source>
</evidence>
<keyword evidence="5" id="KW-0418">Kinase</keyword>
<dbReference type="InterPro" id="IPR008271">
    <property type="entry name" value="Ser/Thr_kinase_AS"/>
</dbReference>
<reference evidence="12 13" key="1">
    <citation type="journal article" date="2012" name="Genome Biol.">
        <title>The genome of the polar eukaryotic microalga coccomyxa subellipsoidea reveals traits of cold adaptation.</title>
        <authorList>
            <person name="Blanc G."/>
            <person name="Agarkova I."/>
            <person name="Grimwood J."/>
            <person name="Kuo A."/>
            <person name="Brueggeman A."/>
            <person name="Dunigan D."/>
            <person name="Gurnon J."/>
            <person name="Ladunga I."/>
            <person name="Lindquist E."/>
            <person name="Lucas S."/>
            <person name="Pangilinan J."/>
            <person name="Proschold T."/>
            <person name="Salamov A."/>
            <person name="Schmutz J."/>
            <person name="Weeks D."/>
            <person name="Yamada T."/>
            <person name="Claverie J.M."/>
            <person name="Grigoriev I."/>
            <person name="Van Etten J."/>
            <person name="Lomsadze A."/>
            <person name="Borodovsky M."/>
        </authorList>
    </citation>
    <scope>NUCLEOTIDE SEQUENCE [LARGE SCALE GENOMIC DNA]</scope>
    <source>
        <strain evidence="12 13">C-169</strain>
    </source>
</reference>
<feature type="binding site" evidence="9">
    <location>
        <position position="113"/>
    </location>
    <ligand>
        <name>ATP</name>
        <dbReference type="ChEBI" id="CHEBI:30616"/>
    </ligand>
</feature>
<keyword evidence="6 9" id="KW-0067">ATP-binding</keyword>
<dbReference type="eggNOG" id="KOG1290">
    <property type="taxonomic scope" value="Eukaryota"/>
</dbReference>
<dbReference type="Pfam" id="PF00069">
    <property type="entry name" value="Pkinase"/>
    <property type="match status" value="2"/>
</dbReference>
<sequence length="561" mass="61903">MHAQGLEDEIVPPNQAQIMYDAIKAKGTPTALVMFEGEQHGFRHDSGSESAGSDDESEDEGVEGYRKGGYHPVRIGEKYKDGRYVVLRKLGWGHFSTVWLVQDIKTGVEAALKVQKSAQHYTEAARDEVTLLTQIKDGDPENEKHCVRLYDWFEHSGANGRHICMVFEVLGDNLLSLIKVYNYRGIPLPLVKHITKQVLVGIDYMHTKLSIIHTDLKPENVMLTEAIRPRKWLQPVNTASTPAPASAAEPASAVSAANSANPEGHLAAAAAAGVALTKNQKKKLKKKLKKVGSAPTDSEADSQQTGHDSDVTSGAAVTASAESGLRNGQDTCEDGAEPDSQAQAGDEYDGRGSDEEEPASANAGLEERVLAASAKVVDFGNACWTHKQFTSDIQTRQYRCPEVLLGAKYSTPADMWSLACMVFELVTGDLLFDPRSGKDYDRDEDHLALFMELLGKMPRKVAATGKYAKDFFNRHGELRHIKKLRYWPLEAVLREKYDMREAEAQLLSDFLQPMLEYVPERRATAAEMLQHPWLQIALHPRSRSRSALSTATTVGCDARSE</sequence>
<feature type="region of interest" description="Disordered" evidence="10">
    <location>
        <begin position="286"/>
        <end position="362"/>
    </location>
</feature>
<evidence type="ECO:0000256" key="5">
    <source>
        <dbReference type="ARBA" id="ARBA00022777"/>
    </source>
</evidence>
<feature type="non-terminal residue" evidence="12">
    <location>
        <position position="561"/>
    </location>
</feature>
<dbReference type="Proteomes" id="UP000007264">
    <property type="component" value="Unassembled WGS sequence"/>
</dbReference>
<dbReference type="Pfam" id="PF00326">
    <property type="entry name" value="Peptidase_S9"/>
    <property type="match status" value="1"/>
</dbReference>
<dbReference type="InterPro" id="IPR000719">
    <property type="entry name" value="Prot_kinase_dom"/>
</dbReference>
<dbReference type="GO" id="GO:0008236">
    <property type="term" value="F:serine-type peptidase activity"/>
    <property type="evidence" value="ECO:0007669"/>
    <property type="project" value="InterPro"/>
</dbReference>
<organism evidence="12 13">
    <name type="scientific">Coccomyxa subellipsoidea (strain C-169)</name>
    <name type="common">Green microalga</name>
    <dbReference type="NCBI Taxonomy" id="574566"/>
    <lineage>
        <taxon>Eukaryota</taxon>
        <taxon>Viridiplantae</taxon>
        <taxon>Chlorophyta</taxon>
        <taxon>core chlorophytes</taxon>
        <taxon>Trebouxiophyceae</taxon>
        <taxon>Trebouxiophyceae incertae sedis</taxon>
        <taxon>Coccomyxaceae</taxon>
        <taxon>Coccomyxa</taxon>
        <taxon>Coccomyxa subellipsoidea</taxon>
    </lineage>
</organism>
<evidence type="ECO:0000256" key="6">
    <source>
        <dbReference type="ARBA" id="ARBA00022840"/>
    </source>
</evidence>
<dbReference type="RefSeq" id="XP_005647271.1">
    <property type="nucleotide sequence ID" value="XM_005647214.1"/>
</dbReference>
<dbReference type="InterPro" id="IPR001375">
    <property type="entry name" value="Peptidase_S9_cat"/>
</dbReference>
<evidence type="ECO:0000256" key="9">
    <source>
        <dbReference type="PROSITE-ProRule" id="PRU10141"/>
    </source>
</evidence>
<name>I0YWF8_COCSC</name>
<feature type="compositionally biased region" description="Acidic residues" evidence="10">
    <location>
        <begin position="52"/>
        <end position="62"/>
    </location>
</feature>
<evidence type="ECO:0000256" key="2">
    <source>
        <dbReference type="ARBA" id="ARBA00022527"/>
    </source>
</evidence>
<protein>
    <recommendedName>
        <fullName evidence="1">non-specific serine/threonine protein kinase</fullName>
        <ecNumber evidence="1">2.7.11.1</ecNumber>
    </recommendedName>
</protein>
<keyword evidence="4 9" id="KW-0547">Nucleotide-binding</keyword>
<dbReference type="PROSITE" id="PS50011">
    <property type="entry name" value="PROTEIN_KINASE_DOM"/>
    <property type="match status" value="1"/>
</dbReference>
<keyword evidence="3" id="KW-0808">Transferase</keyword>
<dbReference type="PANTHER" id="PTHR47634">
    <property type="entry name" value="PROTEIN KINASE DOMAIN-CONTAINING PROTEIN-RELATED"/>
    <property type="match status" value="1"/>
</dbReference>
<dbReference type="GO" id="GO:0050684">
    <property type="term" value="P:regulation of mRNA processing"/>
    <property type="evidence" value="ECO:0007669"/>
    <property type="project" value="TreeGrafter"/>
</dbReference>
<dbReference type="STRING" id="574566.I0YWF8"/>
<dbReference type="eggNOG" id="KOG2100">
    <property type="taxonomic scope" value="Eukaryota"/>
</dbReference>